<dbReference type="AlphaFoldDB" id="A0A0M0BPZ1"/>
<keyword evidence="1" id="KW-0812">Transmembrane</keyword>
<organism evidence="2 3">
    <name type="scientific">miscellaneous Crenarchaeota group-1 archaeon SG8-32-1</name>
    <dbReference type="NCBI Taxonomy" id="1685124"/>
    <lineage>
        <taxon>Archaea</taxon>
        <taxon>Candidatus Bathyarchaeota</taxon>
        <taxon>MCG-1</taxon>
    </lineage>
</organism>
<reference evidence="2 3" key="1">
    <citation type="submission" date="2015-06" db="EMBL/GenBank/DDBJ databases">
        <title>New insights into the roles of widespread benthic archaea in carbon and nitrogen cycling.</title>
        <authorList>
            <person name="Lazar C.S."/>
            <person name="Baker B.J."/>
            <person name="Seitz K.W."/>
            <person name="Hyde A.S."/>
            <person name="Dick G.J."/>
            <person name="Hinrichs K.-U."/>
            <person name="Teske A.P."/>
        </authorList>
    </citation>
    <scope>NUCLEOTIDE SEQUENCE [LARGE SCALE GENOMIC DNA]</scope>
    <source>
        <strain evidence="2">SG8-32-1</strain>
    </source>
</reference>
<feature type="transmembrane region" description="Helical" evidence="1">
    <location>
        <begin position="176"/>
        <end position="199"/>
    </location>
</feature>
<evidence type="ECO:0000313" key="3">
    <source>
        <dbReference type="Proteomes" id="UP000037237"/>
    </source>
</evidence>
<sequence length="264" mass="28838">MGKGKPFLEVLSSAIHEDYRFPFLELFAFLYALSTFVLANFTLGTTVQSATNETVAYTVVNSLISGSLIVFIILVFKNIAYGLGSDLEKGIVQSYFSYPIKRWGILTAKLISALGVSLLLFLGIQIAALYILAPDIVLPQFGTVVLTYVAYLSYPLLISAVMLLITLILKRGGISLVVGIVLYFAMSIISGIALAVSFATESPLALQIISVISPSFALQQYYGGIFDVWTPALSEVILYVGVSYAIVVSLFILCYIYFSRRLNL</sequence>
<proteinExistence type="predicted"/>
<keyword evidence="1" id="KW-0472">Membrane</keyword>
<evidence type="ECO:0000256" key="1">
    <source>
        <dbReference type="SAM" id="Phobius"/>
    </source>
</evidence>
<evidence type="ECO:0000313" key="2">
    <source>
        <dbReference type="EMBL" id="KON30494.1"/>
    </source>
</evidence>
<gene>
    <name evidence="2" type="ORF">AC477_04935</name>
</gene>
<feature type="transmembrane region" description="Helical" evidence="1">
    <location>
        <begin position="145"/>
        <end position="169"/>
    </location>
</feature>
<name>A0A0M0BPZ1_9ARCH</name>
<feature type="transmembrane region" description="Helical" evidence="1">
    <location>
        <begin position="110"/>
        <end position="133"/>
    </location>
</feature>
<feature type="transmembrane region" description="Helical" evidence="1">
    <location>
        <begin position="55"/>
        <end position="76"/>
    </location>
</feature>
<comment type="caution">
    <text evidence="2">The sequence shown here is derived from an EMBL/GenBank/DDBJ whole genome shotgun (WGS) entry which is preliminary data.</text>
</comment>
<protein>
    <recommendedName>
        <fullName evidence="4">ABC transporter permease</fullName>
    </recommendedName>
</protein>
<dbReference type="Proteomes" id="UP000037237">
    <property type="component" value="Unassembled WGS sequence"/>
</dbReference>
<feature type="transmembrane region" description="Helical" evidence="1">
    <location>
        <begin position="21"/>
        <end position="43"/>
    </location>
</feature>
<keyword evidence="1" id="KW-1133">Transmembrane helix</keyword>
<dbReference type="EMBL" id="LFWU01000123">
    <property type="protein sequence ID" value="KON30494.1"/>
    <property type="molecule type" value="Genomic_DNA"/>
</dbReference>
<feature type="transmembrane region" description="Helical" evidence="1">
    <location>
        <begin position="236"/>
        <end position="258"/>
    </location>
</feature>
<accession>A0A0M0BPZ1</accession>
<evidence type="ECO:0008006" key="4">
    <source>
        <dbReference type="Google" id="ProtNLM"/>
    </source>
</evidence>